<feature type="signal peptide" evidence="1">
    <location>
        <begin position="1"/>
        <end position="22"/>
    </location>
</feature>
<name>A0ABU1AQP4_9BACT</name>
<protein>
    <submittedName>
        <fullName evidence="2">Uncharacterized protein</fullName>
    </submittedName>
</protein>
<reference evidence="2 3" key="1">
    <citation type="submission" date="2023-04" db="EMBL/GenBank/DDBJ databases">
        <title>A novel bacteria isolated from coastal sediment.</title>
        <authorList>
            <person name="Liu X.-J."/>
            <person name="Du Z.-J."/>
        </authorList>
    </citation>
    <scope>NUCLEOTIDE SEQUENCE [LARGE SCALE GENOMIC DNA]</scope>
    <source>
        <strain evidence="2 3">SDUM461003</strain>
    </source>
</reference>
<evidence type="ECO:0000313" key="2">
    <source>
        <dbReference type="EMBL" id="MDQ8206373.1"/>
    </source>
</evidence>
<dbReference type="EMBL" id="JARXHW010000003">
    <property type="protein sequence ID" value="MDQ8206373.1"/>
    <property type="molecule type" value="Genomic_DNA"/>
</dbReference>
<evidence type="ECO:0000256" key="1">
    <source>
        <dbReference type="SAM" id="SignalP"/>
    </source>
</evidence>
<comment type="caution">
    <text evidence="2">The sequence shown here is derived from an EMBL/GenBank/DDBJ whole genome shotgun (WGS) entry which is preliminary data.</text>
</comment>
<organism evidence="2 3">
    <name type="scientific">Thalassobacterium maritimum</name>
    <dbReference type="NCBI Taxonomy" id="3041265"/>
    <lineage>
        <taxon>Bacteria</taxon>
        <taxon>Pseudomonadati</taxon>
        <taxon>Verrucomicrobiota</taxon>
        <taxon>Opitutia</taxon>
        <taxon>Puniceicoccales</taxon>
        <taxon>Coraliomargaritaceae</taxon>
        <taxon>Thalassobacterium</taxon>
    </lineage>
</organism>
<feature type="chain" id="PRO_5046392138" evidence="1">
    <location>
        <begin position="23"/>
        <end position="689"/>
    </location>
</feature>
<keyword evidence="1" id="KW-0732">Signal</keyword>
<gene>
    <name evidence="2" type="ORF">QEH52_02555</name>
</gene>
<accession>A0ABU1AQP4</accession>
<dbReference type="Proteomes" id="UP001225316">
    <property type="component" value="Unassembled WGS sequence"/>
</dbReference>
<proteinExistence type="predicted"/>
<sequence length="689" mass="78489">MNHCLKFIARTLFMATYLPAVWAPVNATDLSKKSVFTDGYPHLVAFRGEGIRPIHRNYEVWSEALEGYDVVIRKFWNEELQIDPRSVEWAQRHMAAHPEMLFLWHLNAESRATHEHSAVQERYFPGHWALYTGTTSKEPLTKQTDSFEVKDARRFDMKGYIDRRSNQWHSQDLVIVERRANGTFNWAKCEYAQLLSVDNSSGRISVRRGAYGSTPQEYGTSEVYIAPIVGVVWAGNVTWFYNHSTTCPQDANGKTASDHFVDEILEKLHPQTGDLRGFDGIAFDVTYWNARRRNMDVNADGIADNGVIEGKNLWQAGMIDWTRKLRQQVGDEFIIVGDSGFDKHQRAVGLYNGMESEGFPFHHDAYRGFSTPINHFAYWKAFGDVPYVFNFAALKIELEQDRPFAQQYARFALGTLTCLEVFATHFSDKKGNLLDEYIAGKRKTPHWLGKATSPLLRLDEMQQDLLYDTGVEWSDLLLSRLTVDNGRLQKRGGSLQIEGTDQESTSPITVTIPNIPRPHGDIVVSFEAKSLAPLAPTLADTRFPRKVSVQVDGLPEYKQAVRNNAFFNPLEGVFGQAGFLQQKFYFRDLHLGQGDTITIHLKFENQGPLEIRNLRIHNGAQLLAREFENGVILVNPSFHEQTFDLKQLFTDYSGHFKRIDGVSSHNDGQQIQTPSRMVVPSIDAVFLEK</sequence>
<dbReference type="RefSeq" id="WP_308948424.1">
    <property type="nucleotide sequence ID" value="NZ_JARXHW010000003.1"/>
</dbReference>
<keyword evidence="3" id="KW-1185">Reference proteome</keyword>
<evidence type="ECO:0000313" key="3">
    <source>
        <dbReference type="Proteomes" id="UP001225316"/>
    </source>
</evidence>